<feature type="compositionally biased region" description="Basic and acidic residues" evidence="1">
    <location>
        <begin position="38"/>
        <end position="49"/>
    </location>
</feature>
<dbReference type="PANTHER" id="PTHR35333">
    <property type="entry name" value="BETA-LACTAMASE"/>
    <property type="match status" value="1"/>
</dbReference>
<evidence type="ECO:0000256" key="2">
    <source>
        <dbReference type="SAM" id="SignalP"/>
    </source>
</evidence>
<keyword evidence="2" id="KW-0732">Signal</keyword>
<organism evidence="3 4">
    <name type="scientific">Amycolatopsis cynarae</name>
    <dbReference type="NCBI Taxonomy" id="2995223"/>
    <lineage>
        <taxon>Bacteria</taxon>
        <taxon>Bacillati</taxon>
        <taxon>Actinomycetota</taxon>
        <taxon>Actinomycetes</taxon>
        <taxon>Pseudonocardiales</taxon>
        <taxon>Pseudonocardiaceae</taxon>
        <taxon>Amycolatopsis</taxon>
    </lineage>
</organism>
<protein>
    <submittedName>
        <fullName evidence="3">Tat pathway signal sequence</fullName>
    </submittedName>
</protein>
<dbReference type="PANTHER" id="PTHR35333:SF3">
    <property type="entry name" value="BETA-LACTAMASE-TYPE TRANSPEPTIDASE FOLD CONTAINING PROTEIN"/>
    <property type="match status" value="1"/>
</dbReference>
<reference evidence="3" key="1">
    <citation type="submission" date="2022-11" db="EMBL/GenBank/DDBJ databases">
        <authorList>
            <person name="Mo P."/>
        </authorList>
    </citation>
    <scope>NUCLEOTIDE SEQUENCE</scope>
    <source>
        <strain evidence="3">HUAS 11-8</strain>
    </source>
</reference>
<feature type="signal peptide" evidence="2">
    <location>
        <begin position="1"/>
        <end position="25"/>
    </location>
</feature>
<dbReference type="SUPFAM" id="SSF56601">
    <property type="entry name" value="beta-lactamase/transpeptidase-like"/>
    <property type="match status" value="1"/>
</dbReference>
<feature type="compositionally biased region" description="Pro residues" evidence="1">
    <location>
        <begin position="52"/>
        <end position="74"/>
    </location>
</feature>
<proteinExistence type="predicted"/>
<accession>A0ABY7AXP7</accession>
<dbReference type="Proteomes" id="UP001163203">
    <property type="component" value="Chromosome"/>
</dbReference>
<gene>
    <name evidence="3" type="ORF">ORV05_20790</name>
</gene>
<sequence length="318" mass="34520">MNRASRRWAAAALTAVSSLLLVASASPLPPALATHAPESPRDTPRETSRAEPIPPPEPPAESTPAAPDPTPAPAPGFDRDLTGRIAAAQAYALTRPGVTGIVVRDRQTGAVWRNAAAGQLIWACSTPKLAMVVDLLLRDDRGAIHLSAGDRELMHRMLNSSDDDAATTLWYRYGGEHEFGARFPSYGMTDMRFTAAHPHHWGWILTTADDLDRLIGYVLTELPARHRDYIVGELQHVAPDQQWGVWGAGPAAQPGNKDGWSDDNDDGSWIMNSVGFAGPGQRYTVAIMNNTRVVAHGEETGRETTTRIAEILFKAYFS</sequence>
<feature type="chain" id="PRO_5045386752" evidence="2">
    <location>
        <begin position="26"/>
        <end position="318"/>
    </location>
</feature>
<dbReference type="RefSeq" id="WP_268441446.1">
    <property type="nucleotide sequence ID" value="NZ_CP113836.1"/>
</dbReference>
<keyword evidence="4" id="KW-1185">Reference proteome</keyword>
<dbReference type="Gene3D" id="3.40.710.10">
    <property type="entry name" value="DD-peptidase/beta-lactamase superfamily"/>
    <property type="match status" value="1"/>
</dbReference>
<feature type="region of interest" description="Disordered" evidence="1">
    <location>
        <begin position="29"/>
        <end position="79"/>
    </location>
</feature>
<dbReference type="InterPro" id="IPR000871">
    <property type="entry name" value="Beta-lactam_class-A"/>
</dbReference>
<evidence type="ECO:0000256" key="1">
    <source>
        <dbReference type="SAM" id="MobiDB-lite"/>
    </source>
</evidence>
<dbReference type="InterPro" id="IPR012338">
    <property type="entry name" value="Beta-lactam/transpept-like"/>
</dbReference>
<dbReference type="EMBL" id="CP113836">
    <property type="protein sequence ID" value="WAL63451.1"/>
    <property type="molecule type" value="Genomic_DNA"/>
</dbReference>
<name>A0ABY7AXP7_9PSEU</name>
<evidence type="ECO:0000313" key="4">
    <source>
        <dbReference type="Proteomes" id="UP001163203"/>
    </source>
</evidence>
<evidence type="ECO:0000313" key="3">
    <source>
        <dbReference type="EMBL" id="WAL63451.1"/>
    </source>
</evidence>